<evidence type="ECO:0000313" key="2">
    <source>
        <dbReference type="Proteomes" id="UP000604825"/>
    </source>
</evidence>
<proteinExistence type="predicted"/>
<gene>
    <name evidence="1" type="ORF">NCGR_LOCUS5935</name>
</gene>
<sequence>MLRKSGTQRRQPALWRRCRSLRQIKQVHARMVLRGFLSDPSALRELIFASSVGVRGGTAHARLVFDRIPHPDRFMYNTLIRGAAHSDAPRDAVSIYASMARHSGGCGGVMVWPDKRTFPFVLRACAAMGAGETGAQVHADIIKAGCESDAFVRNSSTCTLPAGT</sequence>
<organism evidence="1 2">
    <name type="scientific">Miscanthus lutarioriparius</name>
    <dbReference type="NCBI Taxonomy" id="422564"/>
    <lineage>
        <taxon>Eukaryota</taxon>
        <taxon>Viridiplantae</taxon>
        <taxon>Streptophyta</taxon>
        <taxon>Embryophyta</taxon>
        <taxon>Tracheophyta</taxon>
        <taxon>Spermatophyta</taxon>
        <taxon>Magnoliopsida</taxon>
        <taxon>Liliopsida</taxon>
        <taxon>Poales</taxon>
        <taxon>Poaceae</taxon>
        <taxon>PACMAD clade</taxon>
        <taxon>Panicoideae</taxon>
        <taxon>Andropogonodae</taxon>
        <taxon>Andropogoneae</taxon>
        <taxon>Saccharinae</taxon>
        <taxon>Miscanthus</taxon>
    </lineage>
</organism>
<dbReference type="Proteomes" id="UP000604825">
    <property type="component" value="Unassembled WGS sequence"/>
</dbReference>
<evidence type="ECO:0008006" key="3">
    <source>
        <dbReference type="Google" id="ProtNLM"/>
    </source>
</evidence>
<dbReference type="OrthoDB" id="185373at2759"/>
<dbReference type="GO" id="GO:0009451">
    <property type="term" value="P:RNA modification"/>
    <property type="evidence" value="ECO:0007669"/>
    <property type="project" value="InterPro"/>
</dbReference>
<reference evidence="1" key="1">
    <citation type="submission" date="2020-10" db="EMBL/GenBank/DDBJ databases">
        <authorList>
            <person name="Han B."/>
            <person name="Lu T."/>
            <person name="Zhao Q."/>
            <person name="Huang X."/>
            <person name="Zhao Y."/>
        </authorList>
    </citation>
    <scope>NUCLEOTIDE SEQUENCE</scope>
</reference>
<protein>
    <recommendedName>
        <fullName evidence="3">Pentatricopeptide repeat-containing protein</fullName>
    </recommendedName>
</protein>
<comment type="caution">
    <text evidence="1">The sequence shown here is derived from an EMBL/GenBank/DDBJ whole genome shotgun (WGS) entry which is preliminary data.</text>
</comment>
<evidence type="ECO:0000313" key="1">
    <source>
        <dbReference type="EMBL" id="CAD6209758.1"/>
    </source>
</evidence>
<dbReference type="EMBL" id="CAJGYO010000002">
    <property type="protein sequence ID" value="CAD6209758.1"/>
    <property type="molecule type" value="Genomic_DNA"/>
</dbReference>
<dbReference type="GO" id="GO:0003723">
    <property type="term" value="F:RNA binding"/>
    <property type="evidence" value="ECO:0007669"/>
    <property type="project" value="InterPro"/>
</dbReference>
<name>A0A811MRD7_9POAL</name>
<dbReference type="PANTHER" id="PTHR47926:SF391">
    <property type="entry name" value="TETRATRICOPEPTIDE-LIKE HELICAL DOMAIN SUPERFAMILY"/>
    <property type="match status" value="1"/>
</dbReference>
<dbReference type="AlphaFoldDB" id="A0A811MRD7"/>
<dbReference type="PANTHER" id="PTHR47926">
    <property type="entry name" value="PENTATRICOPEPTIDE REPEAT-CONTAINING PROTEIN"/>
    <property type="match status" value="1"/>
</dbReference>
<dbReference type="InterPro" id="IPR011990">
    <property type="entry name" value="TPR-like_helical_dom_sf"/>
</dbReference>
<keyword evidence="2" id="KW-1185">Reference proteome</keyword>
<dbReference type="InterPro" id="IPR046960">
    <property type="entry name" value="PPR_At4g14850-like_plant"/>
</dbReference>
<dbReference type="Gene3D" id="1.25.40.10">
    <property type="entry name" value="Tetratricopeptide repeat domain"/>
    <property type="match status" value="1"/>
</dbReference>
<accession>A0A811MRD7</accession>